<evidence type="ECO:0000256" key="1">
    <source>
        <dbReference type="SAM" id="MobiDB-lite"/>
    </source>
</evidence>
<evidence type="ECO:0008006" key="4">
    <source>
        <dbReference type="Google" id="ProtNLM"/>
    </source>
</evidence>
<proteinExistence type="predicted"/>
<dbReference type="EMBL" id="ML995885">
    <property type="protein sequence ID" value="KAF2765728.1"/>
    <property type="molecule type" value="Genomic_DNA"/>
</dbReference>
<evidence type="ECO:0000313" key="2">
    <source>
        <dbReference type="EMBL" id="KAF2765728.1"/>
    </source>
</evidence>
<organism evidence="2 3">
    <name type="scientific">Teratosphaeria nubilosa</name>
    <dbReference type="NCBI Taxonomy" id="161662"/>
    <lineage>
        <taxon>Eukaryota</taxon>
        <taxon>Fungi</taxon>
        <taxon>Dikarya</taxon>
        <taxon>Ascomycota</taxon>
        <taxon>Pezizomycotina</taxon>
        <taxon>Dothideomycetes</taxon>
        <taxon>Dothideomycetidae</taxon>
        <taxon>Mycosphaerellales</taxon>
        <taxon>Teratosphaeriaceae</taxon>
        <taxon>Teratosphaeria</taxon>
    </lineage>
</organism>
<accession>A0A6G1KZY4</accession>
<evidence type="ECO:0000313" key="3">
    <source>
        <dbReference type="Proteomes" id="UP000799436"/>
    </source>
</evidence>
<dbReference type="Proteomes" id="UP000799436">
    <property type="component" value="Unassembled WGS sequence"/>
</dbReference>
<dbReference type="AlphaFoldDB" id="A0A6G1KZY4"/>
<gene>
    <name evidence="2" type="ORF">EJ03DRAFT_354611</name>
</gene>
<feature type="region of interest" description="Disordered" evidence="1">
    <location>
        <begin position="48"/>
        <end position="75"/>
    </location>
</feature>
<name>A0A6G1KZY4_9PEZI</name>
<keyword evidence="3" id="KW-1185">Reference proteome</keyword>
<reference evidence="2" key="1">
    <citation type="journal article" date="2020" name="Stud. Mycol.">
        <title>101 Dothideomycetes genomes: a test case for predicting lifestyles and emergence of pathogens.</title>
        <authorList>
            <person name="Haridas S."/>
            <person name="Albert R."/>
            <person name="Binder M."/>
            <person name="Bloem J."/>
            <person name="Labutti K."/>
            <person name="Salamov A."/>
            <person name="Andreopoulos B."/>
            <person name="Baker S."/>
            <person name="Barry K."/>
            <person name="Bills G."/>
            <person name="Bluhm B."/>
            <person name="Cannon C."/>
            <person name="Castanera R."/>
            <person name="Culley D."/>
            <person name="Daum C."/>
            <person name="Ezra D."/>
            <person name="Gonzalez J."/>
            <person name="Henrissat B."/>
            <person name="Kuo A."/>
            <person name="Liang C."/>
            <person name="Lipzen A."/>
            <person name="Lutzoni F."/>
            <person name="Magnuson J."/>
            <person name="Mondo S."/>
            <person name="Nolan M."/>
            <person name="Ohm R."/>
            <person name="Pangilinan J."/>
            <person name="Park H.-J."/>
            <person name="Ramirez L."/>
            <person name="Alfaro M."/>
            <person name="Sun H."/>
            <person name="Tritt A."/>
            <person name="Yoshinaga Y."/>
            <person name="Zwiers L.-H."/>
            <person name="Turgeon B."/>
            <person name="Goodwin S."/>
            <person name="Spatafora J."/>
            <person name="Crous P."/>
            <person name="Grigoriev I."/>
        </authorList>
    </citation>
    <scope>NUCLEOTIDE SEQUENCE</scope>
    <source>
        <strain evidence="2">CBS 116005</strain>
    </source>
</reference>
<protein>
    <recommendedName>
        <fullName evidence="4">CUE domain-containing protein</fullName>
    </recommendedName>
</protein>
<sequence>MDPRNKLAILKATFPDWRDDDLLSALDDFDGDVKSAVRNITQGRVPVPANAVRLNDKARSKDNDAPGDDDLSSVELPHQGLEAPSKQDPVYSNLAHKMRALRFRDVGEKAIKDRAYSDFVHKQQLQALLSGKKYFDDLEDIEVKVAQLCKVDAIFSQCTVRDGELIGTLVTVSIFEKNSWVECIDLLDGICSALMLFQDTGMRANVVDIFVDDPARSQVVDTKRLALTEVYTLQRELAKIDPRKTGGPTGSRDKIIPLVDSTLVYLLDLKRLRDLGDISFKYFR</sequence>
<feature type="compositionally biased region" description="Basic and acidic residues" evidence="1">
    <location>
        <begin position="54"/>
        <end position="64"/>
    </location>
</feature>